<dbReference type="AlphaFoldDB" id="A0A8T8WTG3"/>
<accession>A0A8T8WTG3</accession>
<evidence type="ECO:0000256" key="4">
    <source>
        <dbReference type="ARBA" id="ARBA00022691"/>
    </source>
</evidence>
<reference evidence="5 6" key="1">
    <citation type="submission" date="2018-02" db="EMBL/GenBank/DDBJ databases">
        <title>The genomes of Aspergillus section Nigri reveals drivers in fungal speciation.</title>
        <authorList>
            <consortium name="DOE Joint Genome Institute"/>
            <person name="Vesth T.C."/>
            <person name="Nybo J."/>
            <person name="Theobald S."/>
            <person name="Brandl J."/>
            <person name="Frisvad J.C."/>
            <person name="Nielsen K.F."/>
            <person name="Lyhne E.K."/>
            <person name="Kogle M.E."/>
            <person name="Kuo A."/>
            <person name="Riley R."/>
            <person name="Clum A."/>
            <person name="Nolan M."/>
            <person name="Lipzen A."/>
            <person name="Salamov A."/>
            <person name="Henrissat B."/>
            <person name="Wiebenga A."/>
            <person name="De vries R.P."/>
            <person name="Grigoriev I.V."/>
            <person name="Mortensen U.H."/>
            <person name="Andersen M.R."/>
            <person name="Baker S.E."/>
        </authorList>
    </citation>
    <scope>NUCLEOTIDE SEQUENCE [LARGE SCALE GENOMIC DNA]</scope>
    <source>
        <strain evidence="5 6">CBS 114.51</strain>
    </source>
</reference>
<dbReference type="GO" id="GO:0032259">
    <property type="term" value="P:methylation"/>
    <property type="evidence" value="ECO:0007669"/>
    <property type="project" value="UniProtKB-KW"/>
</dbReference>
<evidence type="ECO:0000256" key="3">
    <source>
        <dbReference type="ARBA" id="ARBA00022679"/>
    </source>
</evidence>
<keyword evidence="1" id="KW-0597">Phosphoprotein</keyword>
<proteinExistence type="predicted"/>
<sequence length="285" mass="31587">MTQAGTPLTQENTSRLFKHFSGEGPPANDRWAALWDAGDFLPWDQGIPNPALVDLFGIRQDLLGVSAFIEDETGERRRKRALVPGCGRGYDVLLLSSLGYDAYGLEVSSKAVDEARAWADEHLADYPVRDESSGRGKTSFVLGDFFSDDWISQADGHDTFDFIYDYTEKQFFCALSPDLRSAWAKRYWELLSTHPESLIVCVEFPTTKKLSAGGPPYASPSSVYLAHLGHPGQEITYDVDGSPSLGIGEENARSIGFSRIAHWKAVRSHAMGNGTDWVSVWRRGM</sequence>
<organism evidence="5 6">
    <name type="scientific">Aspergillus japonicus CBS 114.51</name>
    <dbReference type="NCBI Taxonomy" id="1448312"/>
    <lineage>
        <taxon>Eukaryota</taxon>
        <taxon>Fungi</taxon>
        <taxon>Dikarya</taxon>
        <taxon>Ascomycota</taxon>
        <taxon>Pezizomycotina</taxon>
        <taxon>Eurotiomycetes</taxon>
        <taxon>Eurotiomycetidae</taxon>
        <taxon>Eurotiales</taxon>
        <taxon>Aspergillaceae</taxon>
        <taxon>Aspergillus</taxon>
        <taxon>Aspergillus subgen. Circumdati</taxon>
    </lineage>
</organism>
<dbReference type="RefSeq" id="XP_025524985.1">
    <property type="nucleotide sequence ID" value="XM_025670773.1"/>
</dbReference>
<dbReference type="PROSITE" id="PS51585">
    <property type="entry name" value="SAM_MT_TPMT"/>
    <property type="match status" value="1"/>
</dbReference>
<dbReference type="EMBL" id="KZ824818">
    <property type="protein sequence ID" value="RAH79091.1"/>
    <property type="molecule type" value="Genomic_DNA"/>
</dbReference>
<evidence type="ECO:0000256" key="1">
    <source>
        <dbReference type="ARBA" id="ARBA00022553"/>
    </source>
</evidence>
<dbReference type="InterPro" id="IPR008854">
    <property type="entry name" value="TPMT"/>
</dbReference>
<dbReference type="InterPro" id="IPR029063">
    <property type="entry name" value="SAM-dependent_MTases_sf"/>
</dbReference>
<keyword evidence="2 5" id="KW-0489">Methyltransferase</keyword>
<dbReference type="OrthoDB" id="276151at2759"/>
<dbReference type="Gene3D" id="3.40.50.150">
    <property type="entry name" value="Vaccinia Virus protein VP39"/>
    <property type="match status" value="1"/>
</dbReference>
<dbReference type="Proteomes" id="UP000249497">
    <property type="component" value="Unassembled WGS sequence"/>
</dbReference>
<name>A0A8T8WTG3_ASPJA</name>
<dbReference type="PANTHER" id="PTHR32183:SF6">
    <property type="entry name" value="CYSTEINE SULFINATE DESULFINASE_CYSTEINE DESULFURASE AND RELATED ENZYMES"/>
    <property type="match status" value="1"/>
</dbReference>
<dbReference type="GeneID" id="37174465"/>
<keyword evidence="3" id="KW-0808">Transferase</keyword>
<keyword evidence="6" id="KW-1185">Reference proteome</keyword>
<evidence type="ECO:0000256" key="2">
    <source>
        <dbReference type="ARBA" id="ARBA00022603"/>
    </source>
</evidence>
<evidence type="ECO:0000313" key="5">
    <source>
        <dbReference type="EMBL" id="RAH79091.1"/>
    </source>
</evidence>
<keyword evidence="4" id="KW-0949">S-adenosyl-L-methionine</keyword>
<evidence type="ECO:0000313" key="6">
    <source>
        <dbReference type="Proteomes" id="UP000249497"/>
    </source>
</evidence>
<dbReference type="GO" id="GO:0008757">
    <property type="term" value="F:S-adenosylmethionine-dependent methyltransferase activity"/>
    <property type="evidence" value="ECO:0007669"/>
    <property type="project" value="InterPro"/>
</dbReference>
<gene>
    <name evidence="5" type="ORF">BO86DRAFT_381544</name>
</gene>
<protein>
    <submittedName>
        <fullName evidence="5">S-adenosyl-L-methionine-dependent methyltransferase</fullName>
    </submittedName>
</protein>
<dbReference type="SUPFAM" id="SSF53335">
    <property type="entry name" value="S-adenosyl-L-methionine-dependent methyltransferases"/>
    <property type="match status" value="1"/>
</dbReference>
<dbReference type="PANTHER" id="PTHR32183">
    <property type="match status" value="1"/>
</dbReference>
<dbReference type="CDD" id="cd02440">
    <property type="entry name" value="AdoMet_MTases"/>
    <property type="match status" value="1"/>
</dbReference>
<dbReference type="Pfam" id="PF05724">
    <property type="entry name" value="TPMT"/>
    <property type="match status" value="1"/>
</dbReference>